<name>A0A7S3NGJ8_9STRA</name>
<evidence type="ECO:0000313" key="2">
    <source>
        <dbReference type="EMBL" id="CAE0359695.1"/>
    </source>
</evidence>
<gene>
    <name evidence="2" type="ORF">ALAG00032_LOCUS424</name>
</gene>
<protein>
    <submittedName>
        <fullName evidence="2">Uncharacterized protein</fullName>
    </submittedName>
</protein>
<dbReference type="AlphaFoldDB" id="A0A7S3NGJ8"/>
<feature type="transmembrane region" description="Helical" evidence="1">
    <location>
        <begin position="91"/>
        <end position="109"/>
    </location>
</feature>
<keyword evidence="1" id="KW-1133">Transmembrane helix</keyword>
<keyword evidence="1" id="KW-0812">Transmembrane</keyword>
<sequence>MYESPRRTPSKARRASIESAVKRSARKELLEACQEFEINATTKDSTARLRQKVKKELLVPIESNEEDVPIEENINLSKAENLPNAEWKPSFFLSVGVFIVLVFGILMAPKKGQVHVKIMSPALSDLLKQQDEDTRESIMAFVRGWESPRRRHAVSLLLVGDNAQILAEDIARTANAQALILNQDTDGTKASDALFRRAAAHKSYALVVTNVQTTDISFAEHLIDPYLNTKIETNPPLDHSAFIFTFAPSPSLDCTSDRPSTARQALHKALSSLPTAFINRIQHASLLC</sequence>
<accession>A0A7S3NGJ8</accession>
<reference evidence="2" key="1">
    <citation type="submission" date="2021-01" db="EMBL/GenBank/DDBJ databases">
        <authorList>
            <person name="Corre E."/>
            <person name="Pelletier E."/>
            <person name="Niang G."/>
            <person name="Scheremetjew M."/>
            <person name="Finn R."/>
            <person name="Kale V."/>
            <person name="Holt S."/>
            <person name="Cochrane G."/>
            <person name="Meng A."/>
            <person name="Brown T."/>
            <person name="Cohen L."/>
        </authorList>
    </citation>
    <scope>NUCLEOTIDE SEQUENCE</scope>
    <source>
        <strain evidence="2">CCMP1510</strain>
    </source>
</reference>
<keyword evidence="1" id="KW-0472">Membrane</keyword>
<proteinExistence type="predicted"/>
<dbReference type="EMBL" id="HBIJ01000558">
    <property type="protein sequence ID" value="CAE0359695.1"/>
    <property type="molecule type" value="Transcribed_RNA"/>
</dbReference>
<evidence type="ECO:0000256" key="1">
    <source>
        <dbReference type="SAM" id="Phobius"/>
    </source>
</evidence>
<organism evidence="2">
    <name type="scientific">Aureoumbra lagunensis</name>
    <dbReference type="NCBI Taxonomy" id="44058"/>
    <lineage>
        <taxon>Eukaryota</taxon>
        <taxon>Sar</taxon>
        <taxon>Stramenopiles</taxon>
        <taxon>Ochrophyta</taxon>
        <taxon>Pelagophyceae</taxon>
        <taxon>Pelagomonadales</taxon>
        <taxon>Aureoumbra</taxon>
    </lineage>
</organism>